<sequence length="123" mass="14495">MPPVTRRSRSPKRQLKHSIMSTSRQCSKGKTPITDATVPGAESDEEMRITQLLYGLNKINNYYVKCKEHRSITAEAQFESDSCKEDFPDIYDQFQIRDWEPFTMPLDPYFPELVREFYDSYRA</sequence>
<organism evidence="2 3">
    <name type="scientific">Datura stramonium</name>
    <name type="common">Jimsonweed</name>
    <name type="synonym">Common thornapple</name>
    <dbReference type="NCBI Taxonomy" id="4076"/>
    <lineage>
        <taxon>Eukaryota</taxon>
        <taxon>Viridiplantae</taxon>
        <taxon>Streptophyta</taxon>
        <taxon>Embryophyta</taxon>
        <taxon>Tracheophyta</taxon>
        <taxon>Spermatophyta</taxon>
        <taxon>Magnoliopsida</taxon>
        <taxon>eudicotyledons</taxon>
        <taxon>Gunneridae</taxon>
        <taxon>Pentapetalae</taxon>
        <taxon>asterids</taxon>
        <taxon>lamiids</taxon>
        <taxon>Solanales</taxon>
        <taxon>Solanaceae</taxon>
        <taxon>Solanoideae</taxon>
        <taxon>Datureae</taxon>
        <taxon>Datura</taxon>
    </lineage>
</organism>
<dbReference type="EMBL" id="JACEIK010010125">
    <property type="protein sequence ID" value="MCE3214980.1"/>
    <property type="molecule type" value="Genomic_DNA"/>
</dbReference>
<keyword evidence="3" id="KW-1185">Reference proteome</keyword>
<protein>
    <submittedName>
        <fullName evidence="2">Uncharacterized protein</fullName>
    </submittedName>
</protein>
<evidence type="ECO:0000313" key="3">
    <source>
        <dbReference type="Proteomes" id="UP000823775"/>
    </source>
</evidence>
<dbReference type="Proteomes" id="UP000823775">
    <property type="component" value="Unassembled WGS sequence"/>
</dbReference>
<gene>
    <name evidence="2" type="ORF">HAX54_000471</name>
</gene>
<name>A0ABS8WSM6_DATST</name>
<reference evidence="2 3" key="1">
    <citation type="journal article" date="2021" name="BMC Genomics">
        <title>Datura genome reveals duplications of psychoactive alkaloid biosynthetic genes and high mutation rate following tissue culture.</title>
        <authorList>
            <person name="Rajewski A."/>
            <person name="Carter-House D."/>
            <person name="Stajich J."/>
            <person name="Litt A."/>
        </authorList>
    </citation>
    <scope>NUCLEOTIDE SEQUENCE [LARGE SCALE GENOMIC DNA]</scope>
    <source>
        <strain evidence="2">AR-01</strain>
    </source>
</reference>
<feature type="compositionally biased region" description="Basic residues" evidence="1">
    <location>
        <begin position="1"/>
        <end position="16"/>
    </location>
</feature>
<evidence type="ECO:0000313" key="2">
    <source>
        <dbReference type="EMBL" id="MCE3214980.1"/>
    </source>
</evidence>
<evidence type="ECO:0000256" key="1">
    <source>
        <dbReference type="SAM" id="MobiDB-lite"/>
    </source>
</evidence>
<proteinExistence type="predicted"/>
<accession>A0ABS8WSM6</accession>
<comment type="caution">
    <text evidence="2">The sequence shown here is derived from an EMBL/GenBank/DDBJ whole genome shotgun (WGS) entry which is preliminary data.</text>
</comment>
<feature type="region of interest" description="Disordered" evidence="1">
    <location>
        <begin position="1"/>
        <end position="42"/>
    </location>
</feature>
<feature type="compositionally biased region" description="Polar residues" evidence="1">
    <location>
        <begin position="19"/>
        <end position="28"/>
    </location>
</feature>